<dbReference type="AlphaFoldDB" id="A0A645G810"/>
<comment type="caution">
    <text evidence="1">The sequence shown here is derived from an EMBL/GenBank/DDBJ whole genome shotgun (WGS) entry which is preliminary data.</text>
</comment>
<reference evidence="1" key="1">
    <citation type="submission" date="2019-08" db="EMBL/GenBank/DDBJ databases">
        <authorList>
            <person name="Kucharzyk K."/>
            <person name="Murdoch R.W."/>
            <person name="Higgins S."/>
            <person name="Loffler F."/>
        </authorList>
    </citation>
    <scope>NUCLEOTIDE SEQUENCE</scope>
</reference>
<dbReference type="EMBL" id="VSSQ01070260">
    <property type="protein sequence ID" value="MPN22102.1"/>
    <property type="molecule type" value="Genomic_DNA"/>
</dbReference>
<evidence type="ECO:0000313" key="1">
    <source>
        <dbReference type="EMBL" id="MPN22102.1"/>
    </source>
</evidence>
<accession>A0A645G810</accession>
<gene>
    <name evidence="1" type="ORF">SDC9_169485</name>
</gene>
<proteinExistence type="predicted"/>
<protein>
    <submittedName>
        <fullName evidence="1">Uncharacterized protein</fullName>
    </submittedName>
</protein>
<sequence length="97" mass="11039">MMLDEFPDQLLLEEGLFGDIDIMSGEFDDMEEPKERISDAALLERAKAAVGMEQSAIMESSEDELMKLELQERVNAFITEAPDVALKLIRVLYNQEK</sequence>
<organism evidence="1">
    <name type="scientific">bioreactor metagenome</name>
    <dbReference type="NCBI Taxonomy" id="1076179"/>
    <lineage>
        <taxon>unclassified sequences</taxon>
        <taxon>metagenomes</taxon>
        <taxon>ecological metagenomes</taxon>
    </lineage>
</organism>
<name>A0A645G810_9ZZZZ</name>